<dbReference type="InterPro" id="IPR052583">
    <property type="entry name" value="ATP-helicase/E3_Ub-Ligase"/>
</dbReference>
<evidence type="ECO:0000313" key="4">
    <source>
        <dbReference type="Proteomes" id="UP001054857"/>
    </source>
</evidence>
<evidence type="ECO:0000256" key="1">
    <source>
        <dbReference type="SAM" id="MobiDB-lite"/>
    </source>
</evidence>
<feature type="compositionally biased region" description="Low complexity" evidence="1">
    <location>
        <begin position="350"/>
        <end position="367"/>
    </location>
</feature>
<gene>
    <name evidence="3" type="ORF">Agub_g15018</name>
</gene>
<feature type="compositionally biased region" description="Basic and acidic residues" evidence="1">
    <location>
        <begin position="1091"/>
        <end position="1101"/>
    </location>
</feature>
<feature type="compositionally biased region" description="Low complexity" evidence="1">
    <location>
        <begin position="749"/>
        <end position="776"/>
    </location>
</feature>
<feature type="region of interest" description="Disordered" evidence="1">
    <location>
        <begin position="182"/>
        <end position="288"/>
    </location>
</feature>
<feature type="compositionally biased region" description="Low complexity" evidence="1">
    <location>
        <begin position="1051"/>
        <end position="1076"/>
    </location>
</feature>
<dbReference type="InterPro" id="IPR014001">
    <property type="entry name" value="Helicase_ATP-bd"/>
</dbReference>
<dbReference type="SMART" id="SM00487">
    <property type="entry name" value="DEXDc"/>
    <property type="match status" value="1"/>
</dbReference>
<feature type="compositionally biased region" description="Low complexity" evidence="1">
    <location>
        <begin position="203"/>
        <end position="213"/>
    </location>
</feature>
<protein>
    <recommendedName>
        <fullName evidence="2">Helicase ATP-binding domain-containing protein</fullName>
    </recommendedName>
</protein>
<accession>A0AAD3HSQ8</accession>
<keyword evidence="4" id="KW-1185">Reference proteome</keyword>
<feature type="non-terminal residue" evidence="3">
    <location>
        <position position="1170"/>
    </location>
</feature>
<evidence type="ECO:0000259" key="2">
    <source>
        <dbReference type="SMART" id="SM00487"/>
    </source>
</evidence>
<feature type="compositionally biased region" description="Basic residues" evidence="1">
    <location>
        <begin position="1121"/>
        <end position="1134"/>
    </location>
</feature>
<feature type="compositionally biased region" description="Basic and acidic residues" evidence="1">
    <location>
        <begin position="737"/>
        <end position="748"/>
    </location>
</feature>
<name>A0AAD3HSQ8_9CHLO</name>
<feature type="compositionally biased region" description="Low complexity" evidence="1">
    <location>
        <begin position="456"/>
        <end position="471"/>
    </location>
</feature>
<dbReference type="Proteomes" id="UP001054857">
    <property type="component" value="Unassembled WGS sequence"/>
</dbReference>
<feature type="region of interest" description="Disordered" evidence="1">
    <location>
        <begin position="452"/>
        <end position="538"/>
    </location>
</feature>
<dbReference type="EMBL" id="BMAR01000064">
    <property type="protein sequence ID" value="GFR52444.1"/>
    <property type="molecule type" value="Genomic_DNA"/>
</dbReference>
<evidence type="ECO:0000313" key="3">
    <source>
        <dbReference type="EMBL" id="GFR52444.1"/>
    </source>
</evidence>
<dbReference type="InterPro" id="IPR000330">
    <property type="entry name" value="SNF2_N"/>
</dbReference>
<comment type="caution">
    <text evidence="3">The sequence shown here is derived from an EMBL/GenBank/DDBJ whole genome shotgun (WGS) entry which is preliminary data.</text>
</comment>
<feature type="compositionally biased region" description="Low complexity" evidence="1">
    <location>
        <begin position="1105"/>
        <end position="1118"/>
    </location>
</feature>
<feature type="compositionally biased region" description="Gly residues" evidence="1">
    <location>
        <begin position="472"/>
        <end position="530"/>
    </location>
</feature>
<feature type="compositionally biased region" description="Basic and acidic residues" evidence="1">
    <location>
        <begin position="575"/>
        <end position="626"/>
    </location>
</feature>
<dbReference type="Pfam" id="PF00176">
    <property type="entry name" value="SNF2-rel_dom"/>
    <property type="match status" value="2"/>
</dbReference>
<dbReference type="SUPFAM" id="SSF52540">
    <property type="entry name" value="P-loop containing nucleoside triphosphate hydrolases"/>
    <property type="match status" value="2"/>
</dbReference>
<dbReference type="AlphaFoldDB" id="A0AAD3HSQ8"/>
<dbReference type="GO" id="GO:0005524">
    <property type="term" value="F:ATP binding"/>
    <property type="evidence" value="ECO:0007669"/>
    <property type="project" value="InterPro"/>
</dbReference>
<reference evidence="3 4" key="1">
    <citation type="journal article" date="2021" name="Sci. Rep.">
        <title>Genome sequencing of the multicellular alga Astrephomene provides insights into convergent evolution of germ-soma differentiation.</title>
        <authorList>
            <person name="Yamashita S."/>
            <person name="Yamamoto K."/>
            <person name="Matsuzaki R."/>
            <person name="Suzuki S."/>
            <person name="Yamaguchi H."/>
            <person name="Hirooka S."/>
            <person name="Minakuchi Y."/>
            <person name="Miyagishima S."/>
            <person name="Kawachi M."/>
            <person name="Toyoda A."/>
            <person name="Nozaki H."/>
        </authorList>
    </citation>
    <scope>NUCLEOTIDE SEQUENCE [LARGE SCALE GENOMIC DNA]</scope>
    <source>
        <strain evidence="3 4">NIES-4017</strain>
    </source>
</reference>
<proteinExistence type="predicted"/>
<feature type="region of interest" description="Disordered" evidence="1">
    <location>
        <begin position="1045"/>
        <end position="1137"/>
    </location>
</feature>
<feature type="compositionally biased region" description="Acidic residues" evidence="1">
    <location>
        <begin position="676"/>
        <end position="712"/>
    </location>
</feature>
<organism evidence="3 4">
    <name type="scientific">Astrephomene gubernaculifera</name>
    <dbReference type="NCBI Taxonomy" id="47775"/>
    <lineage>
        <taxon>Eukaryota</taxon>
        <taxon>Viridiplantae</taxon>
        <taxon>Chlorophyta</taxon>
        <taxon>core chlorophytes</taxon>
        <taxon>Chlorophyceae</taxon>
        <taxon>CS clade</taxon>
        <taxon>Chlamydomonadales</taxon>
        <taxon>Astrephomenaceae</taxon>
        <taxon>Astrephomene</taxon>
    </lineage>
</organism>
<dbReference type="InterPro" id="IPR038718">
    <property type="entry name" value="SNF2-like_sf"/>
</dbReference>
<dbReference type="PANTHER" id="PTHR45865">
    <property type="entry name" value="E3 UBIQUITIN-PROTEIN LIGASE SHPRH FAMILY MEMBER"/>
    <property type="match status" value="1"/>
</dbReference>
<feature type="region of interest" description="Disordered" evidence="1">
    <location>
        <begin position="335"/>
        <end position="367"/>
    </location>
</feature>
<feature type="domain" description="Helicase ATP-binding" evidence="2">
    <location>
        <begin position="394"/>
        <end position="978"/>
    </location>
</feature>
<dbReference type="InterPro" id="IPR027417">
    <property type="entry name" value="P-loop_NTPase"/>
</dbReference>
<feature type="region of interest" description="Disordered" evidence="1">
    <location>
        <begin position="571"/>
        <end position="776"/>
    </location>
</feature>
<dbReference type="PANTHER" id="PTHR45865:SF1">
    <property type="entry name" value="E3 UBIQUITIN-PROTEIN LIGASE SHPRH"/>
    <property type="match status" value="1"/>
</dbReference>
<dbReference type="Gene3D" id="3.40.50.10810">
    <property type="entry name" value="Tandem AAA-ATPase domain"/>
    <property type="match status" value="1"/>
</dbReference>
<feature type="compositionally biased region" description="Low complexity" evidence="1">
    <location>
        <begin position="224"/>
        <end position="257"/>
    </location>
</feature>
<sequence>MEIGECILLARGNASRQIPAAAELELLFKGTGKKAALHLVWVSQTGGGADTPGGGIPNSGRHSSAAYDAPVVAVVDRALTNRAPHLRQNSRGLRDAAGRLLSTAAAGLVKLRVVSVRPAPTHGSGVLEIAAAVVLLPSAFDAVIPKHTPTRAAMGLMSEQLAAAAAAAALASSLVEIVEMLEDGGPPESEDDDGGPLGSQDPAEAAAAADAAAFNGVDGGPAGANGPSTSAAAAAAAGRGRPSTSAAAAADVDMTGGDAAGHHHDEEEEEEEPQQDATEGAAAAARNDVRDEVFDIVAPRDWSVTHPDPPGLKCRLYRYQQRALAWMVWRETQPELGPEGCEDGEGRGGDPAAAAASSSADGRVPAPSSSAAAAAAAAATAHLGDFATQDLFWRRATLRDGQELWISPFPGGGVRKDPPPPPPRQRVGILAEEMGLGKTVEVIALMLARPPPPPALRSSSKGSLSSYDGTAAAGGSGSGSGDGGGEGNGNGGTNAAGGGEGSGRGGSRGGAGRGVDGGGGESGGGGGGASGRLPGPSLIVVPAPLLQQWSEELARHSNLKVVVYDGLKWQNQQTQEKEKAKAKEAKRLAVEREKQAKIAAREAKAREREAKRQQQARARAEREAARQRNAAAAAAGASGSGGTRKNGRRKSKLGGAEREAKKGRRSSSSRARHEDDDGDDDDDDGIIDLLESEERDGGDSSEEDDDSEDESYEVGKSYNKRTRRNSSNNSNSKRQRRGSEPPPRRASEADNGAAAAAAPAASALAPADGAGPSTSAAAAAAAGPSMSAAAAAVPPTAAAATTTLLPASAANPSTANPPPPLSRLELYQRELVAALYAGTPLCPPSCDPQAEAAEALAGLLGAEVVLTTYAVLREEVHYSPGSQRGVLSGLRYEKKYAVPESPLMQVRWYRLVLDEAQMAGHSMSHVAVMAARMEAEHRWCVTGTPIGPGGLEDILGLVRILRYTPYDDPLVFRRLISEPYKSGSSEGRSRLAALLKPIMWRNSKAVQALDHPLPPRTLQEAHLRFSAAEEAFYEVILGETRRAFDEMTSHQRQQQQQQQQDQEQQQQQQQGSQQQQRRPADGPLDLTGDDDAGHQGRDGGHAHAAHANSTPAAAAAAGAEKKKHPRANNRRRRDRGAELVQEAHGELHQLRLACVHPKLTRYWRQMASEL</sequence>
<dbReference type="Gene3D" id="3.40.50.300">
    <property type="entry name" value="P-loop containing nucleotide triphosphate hydrolases"/>
    <property type="match status" value="1"/>
</dbReference>